<feature type="region of interest" description="Disordered" evidence="1">
    <location>
        <begin position="102"/>
        <end position="127"/>
    </location>
</feature>
<dbReference type="Proteomes" id="UP000202440">
    <property type="component" value="Chromosome"/>
</dbReference>
<dbReference type="RefSeq" id="WP_094059726.1">
    <property type="nucleotide sequence ID" value="NZ_CP022530.1"/>
</dbReference>
<dbReference type="PANTHER" id="PTHR46637:SF1">
    <property type="entry name" value="BLL5188 PROTEIN"/>
    <property type="match status" value="1"/>
</dbReference>
<evidence type="ECO:0000313" key="4">
    <source>
        <dbReference type="Proteomes" id="UP000202440"/>
    </source>
</evidence>
<sequence length="127" mass="14582">MKRSTSELTDQQWAHIEPCLPSLPRGKGGPKPISNRACFEGILWVLRSGARWRDLPEHYPSPSTCWRRLQYWEEQGAWLKAWRKFLRALDQQSRLNWEESFSDGSFAPAKKGGSVLEKPSGVRGRNG</sequence>
<organism evidence="3 4">
    <name type="scientific">Bacterioplanes sanyensis</name>
    <dbReference type="NCBI Taxonomy" id="1249553"/>
    <lineage>
        <taxon>Bacteria</taxon>
        <taxon>Pseudomonadati</taxon>
        <taxon>Pseudomonadota</taxon>
        <taxon>Gammaproteobacteria</taxon>
        <taxon>Oceanospirillales</taxon>
        <taxon>Oceanospirillaceae</taxon>
        <taxon>Bacterioplanes</taxon>
    </lineage>
</organism>
<accession>A0A222FJ66</accession>
<evidence type="ECO:0000256" key="1">
    <source>
        <dbReference type="SAM" id="MobiDB-lite"/>
    </source>
</evidence>
<reference evidence="3 4" key="1">
    <citation type="submission" date="2017-07" db="EMBL/GenBank/DDBJ databases">
        <title>Annotated genome sequence of Bacterioplanes sanyensis isolated from Red Sea.</title>
        <authorList>
            <person name="Rehman Z.U."/>
        </authorList>
    </citation>
    <scope>NUCLEOTIDE SEQUENCE [LARGE SCALE GENOMIC DNA]</scope>
    <source>
        <strain evidence="3 4">NV9</strain>
    </source>
</reference>
<protein>
    <recommendedName>
        <fullName evidence="2">Insertion element IS402-like domain-containing protein</fullName>
    </recommendedName>
</protein>
<dbReference type="InterPro" id="IPR052909">
    <property type="entry name" value="Transposase_6_like"/>
</dbReference>
<evidence type="ECO:0000313" key="3">
    <source>
        <dbReference type="EMBL" id="ASP38534.1"/>
    </source>
</evidence>
<dbReference type="KEGG" id="bsan:CHH28_07535"/>
<dbReference type="PANTHER" id="PTHR46637">
    <property type="entry name" value="TIS1421-TRANSPOSASE PROTEIN A"/>
    <property type="match status" value="1"/>
</dbReference>
<dbReference type="AlphaFoldDB" id="A0A222FJ66"/>
<dbReference type="InterPro" id="IPR025161">
    <property type="entry name" value="IS402-like_dom"/>
</dbReference>
<name>A0A222FJ66_9GAMM</name>
<dbReference type="OrthoDB" id="1551210at2"/>
<keyword evidence="4" id="KW-1185">Reference proteome</keyword>
<feature type="domain" description="Insertion element IS402-like" evidence="2">
    <location>
        <begin position="8"/>
        <end position="80"/>
    </location>
</feature>
<dbReference type="EMBL" id="CP022530">
    <property type="protein sequence ID" value="ASP38534.1"/>
    <property type="molecule type" value="Genomic_DNA"/>
</dbReference>
<proteinExistence type="predicted"/>
<dbReference type="Pfam" id="PF13340">
    <property type="entry name" value="DUF4096"/>
    <property type="match status" value="1"/>
</dbReference>
<gene>
    <name evidence="3" type="ORF">CHH28_07535</name>
</gene>
<evidence type="ECO:0000259" key="2">
    <source>
        <dbReference type="Pfam" id="PF13340"/>
    </source>
</evidence>